<name>A0A6C0JXY7_9ZZZZ</name>
<protein>
    <submittedName>
        <fullName evidence="1">Uncharacterized protein</fullName>
    </submittedName>
</protein>
<accession>A0A6C0JXY7</accession>
<dbReference type="AlphaFoldDB" id="A0A6C0JXY7"/>
<reference evidence="1" key="1">
    <citation type="journal article" date="2020" name="Nature">
        <title>Giant virus diversity and host interactions through global metagenomics.</title>
        <authorList>
            <person name="Schulz F."/>
            <person name="Roux S."/>
            <person name="Paez-Espino D."/>
            <person name="Jungbluth S."/>
            <person name="Walsh D.A."/>
            <person name="Denef V.J."/>
            <person name="McMahon K.D."/>
            <person name="Konstantinidis K.T."/>
            <person name="Eloe-Fadrosh E.A."/>
            <person name="Kyrpides N.C."/>
            <person name="Woyke T."/>
        </authorList>
    </citation>
    <scope>NUCLEOTIDE SEQUENCE</scope>
    <source>
        <strain evidence="1">GVMAG-S-1063924-116</strain>
    </source>
</reference>
<sequence length="113" mass="13087">MTYRRRLSTGRPSRLILTKYPYSKMGEAKLFSSDMIEGISLDPVNSGGWVGFRLSELYEYSALLPKREPIDEVMKQAVAFNEEMDADEELPPYSYYTMMINCNIFIIQVKSRP</sequence>
<proteinExistence type="predicted"/>
<dbReference type="EMBL" id="MN740698">
    <property type="protein sequence ID" value="QHU08738.1"/>
    <property type="molecule type" value="Genomic_DNA"/>
</dbReference>
<organism evidence="1">
    <name type="scientific">viral metagenome</name>
    <dbReference type="NCBI Taxonomy" id="1070528"/>
    <lineage>
        <taxon>unclassified sequences</taxon>
        <taxon>metagenomes</taxon>
        <taxon>organismal metagenomes</taxon>
    </lineage>
</organism>
<evidence type="ECO:0000313" key="1">
    <source>
        <dbReference type="EMBL" id="QHU08738.1"/>
    </source>
</evidence>